<proteinExistence type="predicted"/>
<dbReference type="Proteomes" id="UP001250538">
    <property type="component" value="Unassembled WGS sequence"/>
</dbReference>
<dbReference type="EMBL" id="JAVYAA010000001">
    <property type="protein sequence ID" value="MDT8975118.1"/>
    <property type="molecule type" value="Genomic_DNA"/>
</dbReference>
<accession>A0AAJ2N0D1</accession>
<sequence>MRDSALASVLFYHYAAVERGEQYVIAIKKAVEAGCFYCSVYIGYTFCFTYRCTAA</sequence>
<protein>
    <submittedName>
        <fullName evidence="1">Uncharacterized protein</fullName>
    </submittedName>
</protein>
<comment type="caution">
    <text evidence="1">The sequence shown here is derived from an EMBL/GenBank/DDBJ whole genome shotgun (WGS) entry which is preliminary data.</text>
</comment>
<evidence type="ECO:0000313" key="1">
    <source>
        <dbReference type="EMBL" id="MDT8975118.1"/>
    </source>
</evidence>
<dbReference type="AlphaFoldDB" id="A0AAJ2N0D1"/>
<reference evidence="2" key="1">
    <citation type="submission" date="2023-09" db="EMBL/GenBank/DDBJ databases">
        <title>Paenibacillus sp. chi10 Genome sequencing and assembly.</title>
        <authorList>
            <person name="Kim I."/>
        </authorList>
    </citation>
    <scope>NUCLEOTIDE SEQUENCE [LARGE SCALE GENOMIC DNA]</scope>
    <source>
        <strain evidence="2">chi10</strain>
    </source>
</reference>
<keyword evidence="2" id="KW-1185">Reference proteome</keyword>
<organism evidence="1 2">
    <name type="scientific">Paenibacillus suaedae</name>
    <dbReference type="NCBI Taxonomy" id="3077233"/>
    <lineage>
        <taxon>Bacteria</taxon>
        <taxon>Bacillati</taxon>
        <taxon>Bacillota</taxon>
        <taxon>Bacilli</taxon>
        <taxon>Bacillales</taxon>
        <taxon>Paenibacillaceae</taxon>
        <taxon>Paenibacillus</taxon>
    </lineage>
</organism>
<gene>
    <name evidence="1" type="ORF">RQP50_02540</name>
</gene>
<evidence type="ECO:0000313" key="2">
    <source>
        <dbReference type="Proteomes" id="UP001250538"/>
    </source>
</evidence>
<name>A0AAJ2N0D1_9BACL</name>
<dbReference type="RefSeq" id="WP_315743015.1">
    <property type="nucleotide sequence ID" value="NZ_JAVYAA010000001.1"/>
</dbReference>